<evidence type="ECO:0000313" key="14">
    <source>
        <dbReference type="Proteomes" id="UP001153737"/>
    </source>
</evidence>
<dbReference type="GO" id="GO:0032456">
    <property type="term" value="P:endocytic recycling"/>
    <property type="evidence" value="ECO:0007669"/>
    <property type="project" value="TreeGrafter"/>
</dbReference>
<dbReference type="InterPro" id="IPR011011">
    <property type="entry name" value="Znf_FYVE_PHD"/>
</dbReference>
<reference evidence="13" key="1">
    <citation type="submission" date="2022-01" db="EMBL/GenBank/DDBJ databases">
        <authorList>
            <person name="King R."/>
        </authorList>
    </citation>
    <scope>NUCLEOTIDE SEQUENCE</scope>
</reference>
<evidence type="ECO:0000313" key="13">
    <source>
        <dbReference type="EMBL" id="CAH1179894.1"/>
    </source>
</evidence>
<dbReference type="PIRSF" id="PIRSF036956">
    <property type="entry name" value="Hrs_Vps27"/>
    <property type="match status" value="1"/>
</dbReference>
<dbReference type="GO" id="GO:0043130">
    <property type="term" value="F:ubiquitin binding"/>
    <property type="evidence" value="ECO:0007669"/>
    <property type="project" value="InterPro"/>
</dbReference>
<evidence type="ECO:0000256" key="5">
    <source>
        <dbReference type="ARBA" id="ARBA00022771"/>
    </source>
</evidence>
<dbReference type="InterPro" id="IPR013083">
    <property type="entry name" value="Znf_RING/FYVE/PHD"/>
</dbReference>
<feature type="compositionally biased region" description="Low complexity" evidence="10">
    <location>
        <begin position="336"/>
        <end position="347"/>
    </location>
</feature>
<dbReference type="EMBL" id="OU896714">
    <property type="protein sequence ID" value="CAH1179894.1"/>
    <property type="molecule type" value="Genomic_DNA"/>
</dbReference>
<dbReference type="PROSITE" id="PS50179">
    <property type="entry name" value="VHS"/>
    <property type="match status" value="1"/>
</dbReference>
<evidence type="ECO:0000256" key="9">
    <source>
        <dbReference type="SAM" id="Coils"/>
    </source>
</evidence>
<proteinExistence type="predicted"/>
<dbReference type="Pfam" id="PF12210">
    <property type="entry name" value="Hrs_helical"/>
    <property type="match status" value="1"/>
</dbReference>
<comment type="subcellular location">
    <subcellularLocation>
        <location evidence="7">Cytoplasm</location>
        <location evidence="7">Cell cortex</location>
    </subcellularLocation>
    <subcellularLocation>
        <location evidence="7">Cytoplasm</location>
        <location evidence="7">Perinuclear region</location>
    </subcellularLocation>
</comment>
<dbReference type="AlphaFoldDB" id="A0A9P0DUW5"/>
<feature type="region of interest" description="Disordered" evidence="10">
    <location>
        <begin position="293"/>
        <end position="318"/>
    </location>
</feature>
<feature type="domain" description="VHS" evidence="12">
    <location>
        <begin position="17"/>
        <end position="145"/>
    </location>
</feature>
<evidence type="ECO:0000256" key="4">
    <source>
        <dbReference type="ARBA" id="ARBA00022723"/>
    </source>
</evidence>
<feature type="compositionally biased region" description="Low complexity" evidence="10">
    <location>
        <begin position="664"/>
        <end position="698"/>
    </location>
</feature>
<dbReference type="Gene3D" id="3.30.40.10">
    <property type="entry name" value="Zinc/RING finger domain, C3HC4 (zinc finger)"/>
    <property type="match status" value="1"/>
</dbReference>
<feature type="coiled-coil region" evidence="9">
    <location>
        <begin position="442"/>
        <end position="487"/>
    </location>
</feature>
<dbReference type="Pfam" id="PF01363">
    <property type="entry name" value="FYVE"/>
    <property type="match status" value="1"/>
</dbReference>
<dbReference type="InterPro" id="IPR008942">
    <property type="entry name" value="ENTH_VHS"/>
</dbReference>
<dbReference type="GO" id="GO:0035091">
    <property type="term" value="F:phosphatidylinositol binding"/>
    <property type="evidence" value="ECO:0007669"/>
    <property type="project" value="InterPro"/>
</dbReference>
<dbReference type="SMART" id="SM00064">
    <property type="entry name" value="FYVE"/>
    <property type="match status" value="1"/>
</dbReference>
<keyword evidence="2" id="KW-0963">Cytoplasm</keyword>
<dbReference type="InterPro" id="IPR017073">
    <property type="entry name" value="HGS/VPS27"/>
</dbReference>
<dbReference type="GO" id="GO:0005938">
    <property type="term" value="C:cell cortex"/>
    <property type="evidence" value="ECO:0007669"/>
    <property type="project" value="UniProtKB-SubCell"/>
</dbReference>
<reference evidence="13" key="2">
    <citation type="submission" date="2022-10" db="EMBL/GenBank/DDBJ databases">
        <authorList>
            <consortium name="ENA_rothamsted_submissions"/>
            <consortium name="culmorum"/>
            <person name="King R."/>
        </authorList>
    </citation>
    <scope>NUCLEOTIDE SEQUENCE</scope>
</reference>
<feature type="region of interest" description="Disordered" evidence="10">
    <location>
        <begin position="649"/>
        <end position="747"/>
    </location>
</feature>
<keyword evidence="6" id="KW-0862">Zinc</keyword>
<evidence type="ECO:0000256" key="8">
    <source>
        <dbReference type="PROSITE-ProRule" id="PRU00091"/>
    </source>
</evidence>
<dbReference type="InterPro" id="IPR000306">
    <property type="entry name" value="Znf_FYVE"/>
</dbReference>
<feature type="compositionally biased region" description="Basic and acidic residues" evidence="10">
    <location>
        <begin position="363"/>
        <end position="372"/>
    </location>
</feature>
<evidence type="ECO:0000259" key="12">
    <source>
        <dbReference type="PROSITE" id="PS50179"/>
    </source>
</evidence>
<dbReference type="GO" id="GO:0031623">
    <property type="term" value="P:receptor internalization"/>
    <property type="evidence" value="ECO:0007669"/>
    <property type="project" value="TreeGrafter"/>
</dbReference>
<dbReference type="InterPro" id="IPR024641">
    <property type="entry name" value="HRS_helical"/>
</dbReference>
<evidence type="ECO:0000256" key="2">
    <source>
        <dbReference type="ARBA" id="ARBA00022490"/>
    </source>
</evidence>
<dbReference type="PANTHER" id="PTHR46275">
    <property type="entry name" value="HEPATOCYTE GROWTH FACTOR-REGULATED TYROSINE KINASE SUBSTRATE"/>
    <property type="match status" value="1"/>
</dbReference>
<dbReference type="GO" id="GO:0005769">
    <property type="term" value="C:early endosome"/>
    <property type="evidence" value="ECO:0007669"/>
    <property type="project" value="TreeGrafter"/>
</dbReference>
<protein>
    <recommendedName>
        <fullName evidence="1 7">Hepatocyte growth factor-regulated tyrosine kinase substrate</fullName>
    </recommendedName>
</protein>
<dbReference type="GO" id="GO:0008270">
    <property type="term" value="F:zinc ion binding"/>
    <property type="evidence" value="ECO:0007669"/>
    <property type="project" value="UniProtKB-KW"/>
</dbReference>
<feature type="region of interest" description="Disordered" evidence="10">
    <location>
        <begin position="582"/>
        <end position="609"/>
    </location>
</feature>
<evidence type="ECO:0000256" key="1">
    <source>
        <dbReference type="ARBA" id="ARBA00015450"/>
    </source>
</evidence>
<dbReference type="InterPro" id="IPR002014">
    <property type="entry name" value="VHS_dom"/>
</dbReference>
<dbReference type="Gene3D" id="1.20.5.1940">
    <property type="match status" value="1"/>
</dbReference>
<evidence type="ECO:0000256" key="3">
    <source>
        <dbReference type="ARBA" id="ARBA00022553"/>
    </source>
</evidence>
<gene>
    <name evidence="13" type="ORF">PHAECO_LOCUS12032</name>
</gene>
<organism evidence="13 14">
    <name type="scientific">Phaedon cochleariae</name>
    <name type="common">Mustard beetle</name>
    <dbReference type="NCBI Taxonomy" id="80249"/>
    <lineage>
        <taxon>Eukaryota</taxon>
        <taxon>Metazoa</taxon>
        <taxon>Ecdysozoa</taxon>
        <taxon>Arthropoda</taxon>
        <taxon>Hexapoda</taxon>
        <taxon>Insecta</taxon>
        <taxon>Pterygota</taxon>
        <taxon>Neoptera</taxon>
        <taxon>Endopterygota</taxon>
        <taxon>Coleoptera</taxon>
        <taxon>Polyphaga</taxon>
        <taxon>Cucujiformia</taxon>
        <taxon>Chrysomeloidea</taxon>
        <taxon>Chrysomelidae</taxon>
        <taxon>Chrysomelinae</taxon>
        <taxon>Chrysomelini</taxon>
        <taxon>Phaedon</taxon>
    </lineage>
</organism>
<accession>A0A9P0DUW5</accession>
<evidence type="ECO:0000256" key="7">
    <source>
        <dbReference type="PIRNR" id="PIRNR036956"/>
    </source>
</evidence>
<evidence type="ECO:0000256" key="6">
    <source>
        <dbReference type="ARBA" id="ARBA00022833"/>
    </source>
</evidence>
<dbReference type="SUPFAM" id="SSF48464">
    <property type="entry name" value="ENTH/VHS domain"/>
    <property type="match status" value="1"/>
</dbReference>
<name>A0A9P0DUW5_PHACE</name>
<feature type="domain" description="FYVE-type" evidence="11">
    <location>
        <begin position="162"/>
        <end position="222"/>
    </location>
</feature>
<comment type="function">
    <text evidence="7">Essential role in endosome membrane invagination and formation of multivesicular bodies, MVBs. Required during gastrulation and appears to regulate early embryonic signaling pathways. Inhibits tyrosine kinase receptor signaling by promoting degradation of the tyrosine-phosphorylated, active receptor, potentially by sorting activated receptors into MVBs. The MVBs are then trafficked to the lysosome where their contents are degraded.</text>
</comment>
<dbReference type="CDD" id="cd15720">
    <property type="entry name" value="FYVE_Hrs"/>
    <property type="match status" value="1"/>
</dbReference>
<evidence type="ECO:0000259" key="11">
    <source>
        <dbReference type="PROSITE" id="PS50178"/>
    </source>
</evidence>
<keyword evidence="5 8" id="KW-0863">Zinc-finger</keyword>
<dbReference type="CDD" id="cd21387">
    <property type="entry name" value="GAT_Hrs"/>
    <property type="match status" value="1"/>
</dbReference>
<dbReference type="PANTHER" id="PTHR46275:SF1">
    <property type="entry name" value="HEPATOCYTE GROWTH FACTOR-REGULATED TYROSINE KINASE SUBSTRATE"/>
    <property type="match status" value="1"/>
</dbReference>
<evidence type="ECO:0000256" key="10">
    <source>
        <dbReference type="SAM" id="MobiDB-lite"/>
    </source>
</evidence>
<dbReference type="Proteomes" id="UP001153737">
    <property type="component" value="Chromosome 8"/>
</dbReference>
<sequence length="747" mass="83021">MSIFRSTGNFDKLLDKATSHLLMDPDWVSTLQICDLIRQDDVQPKYALNALKKKLTSPNPYSALYALLVVESIVKNCGSVVHEELTSKVFCDFLHELAKTTPHDNVRSKLLELIQAWNFAFRKNPKHGALKDMMAAMKAEGYKFPVLRESDAMFAADTAPEWADGDVCHRCRVQFSLMQRKHHCRACGQVFCSQCTSKTSTLPKYGIEKEVRVCDSCFDEASKPSAASKAALLKQESELPAEYLKSPLAQQNQEPPKKTDAELAEEEEFQLALALSQSEAEVKEKDKYKMNSTISYNVKEPTPVEHRPPTPPPEEAANPELARYLDRRYWESLQAETAPAERGGAAPPSAPAPAPKVATHSEAPAHGKERENGVMGENDLEEFMRTLKGNVETFVNRMKSNSSRGRSIVNDTNVQSLFMNITAMHSRLLHHIQEHDDQRLHFERLQDRLTQARDARAALDALRDEHREKLKRDAEEAERRKQMQMAYKLEVMRKKKQEYLQYQRELAIQRVQEQEREMHIRQEYMKYGGQVGYVGSPAHAGQYSLPQQAAQGGGQPGSGPYNAFMFAPPPPHVMGQQQQMGQQQMGLGGGPTHGALPPQQPPHNPAHAVPPQGYHPGLQNVNPGANLSDRPQPHFGMPPGIPLSSLPAHLPGMPQNAPQHGMVPAPGGQPPSQGVPQPTHNMAPQNQGMPQQGQMHNQVMPNQVMPHPGMPQQGQMAPHLPQGGAPPTSPQAQQNGEARTAELISFD</sequence>
<keyword evidence="14" id="KW-1185">Reference proteome</keyword>
<dbReference type="CDD" id="cd03569">
    <property type="entry name" value="VHS_Hrs"/>
    <property type="match status" value="1"/>
</dbReference>
<keyword evidence="3" id="KW-0597">Phosphoprotein</keyword>
<feature type="region of interest" description="Disordered" evidence="10">
    <location>
        <begin position="336"/>
        <end position="377"/>
    </location>
</feature>
<dbReference type="GO" id="GO:0048471">
    <property type="term" value="C:perinuclear region of cytoplasm"/>
    <property type="evidence" value="ECO:0007669"/>
    <property type="project" value="UniProtKB-SubCell"/>
</dbReference>
<dbReference type="Gene3D" id="1.25.40.90">
    <property type="match status" value="1"/>
</dbReference>
<dbReference type="InterPro" id="IPR017455">
    <property type="entry name" value="Znf_FYVE-rel"/>
</dbReference>
<dbReference type="SMART" id="SM00288">
    <property type="entry name" value="VHS"/>
    <property type="match status" value="1"/>
</dbReference>
<keyword evidence="9" id="KW-0175">Coiled coil</keyword>
<dbReference type="PROSITE" id="PS50178">
    <property type="entry name" value="ZF_FYVE"/>
    <property type="match status" value="1"/>
</dbReference>
<dbReference type="FunFam" id="3.30.40.10:FF:000028">
    <property type="entry name" value="Putative hepatocyte growth factor-regulated tyrosine kinase substrate"/>
    <property type="match status" value="1"/>
</dbReference>
<dbReference type="Pfam" id="PF00790">
    <property type="entry name" value="VHS"/>
    <property type="match status" value="1"/>
</dbReference>
<keyword evidence="4" id="KW-0479">Metal-binding</keyword>
<dbReference type="SUPFAM" id="SSF57903">
    <property type="entry name" value="FYVE/PHD zinc finger"/>
    <property type="match status" value="1"/>
</dbReference>